<reference evidence="1 2" key="1">
    <citation type="submission" date="2018-06" db="EMBL/GenBank/DDBJ databases">
        <title>Genomic Encyclopedia of Type Strains, Phase III (KMG-III): the genomes of soil and plant-associated and newly described type strains.</title>
        <authorList>
            <person name="Whitman W."/>
        </authorList>
    </citation>
    <scope>NUCLEOTIDE SEQUENCE [LARGE SCALE GENOMIC DNA]</scope>
    <source>
        <strain evidence="1 2">CECT 7646</strain>
    </source>
</reference>
<protein>
    <submittedName>
        <fullName evidence="1">Uncharacterized protein</fullName>
    </submittedName>
</protein>
<name>A0A318SXR0_9BURK</name>
<accession>A0A318SXR0</accession>
<comment type="caution">
    <text evidence="1">The sequence shown here is derived from an EMBL/GenBank/DDBJ whole genome shotgun (WGS) entry which is preliminary data.</text>
</comment>
<evidence type="ECO:0000313" key="1">
    <source>
        <dbReference type="EMBL" id="PYE79807.1"/>
    </source>
</evidence>
<dbReference type="RefSeq" id="WP_199399786.1">
    <property type="nucleotide sequence ID" value="NZ_QJTC01000001.1"/>
</dbReference>
<dbReference type="SUPFAM" id="SSF101386">
    <property type="entry name" value="all-alpha NTP pyrophosphatases"/>
    <property type="match status" value="1"/>
</dbReference>
<proteinExistence type="predicted"/>
<dbReference type="CDD" id="cd11542">
    <property type="entry name" value="NTP-PPase_u5"/>
    <property type="match status" value="1"/>
</dbReference>
<dbReference type="Proteomes" id="UP000247540">
    <property type="component" value="Unassembled WGS sequence"/>
</dbReference>
<sequence>MITTNTGPEFFLNPSEVARAAEILQQQCHGASKDAGWWVDPRTGQPVHSNPMCFAQKLCLVHSELSEAMEGDRKALLDDKLPHREMREVELADAVIRIFDLAGAYNINLGGAIAEKMAYNAQRPDHKLEVRQATGGKVY</sequence>
<evidence type="ECO:0000313" key="2">
    <source>
        <dbReference type="Proteomes" id="UP000247540"/>
    </source>
</evidence>
<dbReference type="Gene3D" id="1.10.287.1080">
    <property type="entry name" value="MazG-like"/>
    <property type="match status" value="1"/>
</dbReference>
<organism evidence="1 2">
    <name type="scientific">Xylophilus ampelinus</name>
    <dbReference type="NCBI Taxonomy" id="54067"/>
    <lineage>
        <taxon>Bacteria</taxon>
        <taxon>Pseudomonadati</taxon>
        <taxon>Pseudomonadota</taxon>
        <taxon>Betaproteobacteria</taxon>
        <taxon>Burkholderiales</taxon>
        <taxon>Xylophilus</taxon>
    </lineage>
</organism>
<dbReference type="AlphaFoldDB" id="A0A318SXR0"/>
<gene>
    <name evidence="1" type="ORF">DFQ15_101127</name>
</gene>
<keyword evidence="2" id="KW-1185">Reference proteome</keyword>
<dbReference type="EMBL" id="QJTC01000001">
    <property type="protein sequence ID" value="PYE79807.1"/>
    <property type="molecule type" value="Genomic_DNA"/>
</dbReference>